<reference evidence="3" key="1">
    <citation type="submission" date="2021-12" db="EMBL/GenBank/DDBJ databases">
        <title>Black yeast isolated from Biological Soil Crust.</title>
        <authorList>
            <person name="Kurbessoian T."/>
        </authorList>
    </citation>
    <scope>NUCLEOTIDE SEQUENCE</scope>
    <source>
        <strain evidence="3">CCFEE 5208</strain>
    </source>
</reference>
<feature type="region of interest" description="Disordered" evidence="1">
    <location>
        <begin position="1"/>
        <end position="24"/>
    </location>
</feature>
<dbReference type="InterPro" id="IPR041260">
    <property type="entry name" value="Sld7_C"/>
</dbReference>
<protein>
    <recommendedName>
        <fullName evidence="2">Sld7 C-terminal domain-containing protein</fullName>
    </recommendedName>
</protein>
<accession>A0AAN6J741</accession>
<feature type="region of interest" description="Disordered" evidence="1">
    <location>
        <begin position="192"/>
        <end position="293"/>
    </location>
</feature>
<feature type="compositionally biased region" description="Polar residues" evidence="1">
    <location>
        <begin position="255"/>
        <end position="265"/>
    </location>
</feature>
<organism evidence="3 4">
    <name type="scientific">Friedmanniomyces endolithicus</name>
    <dbReference type="NCBI Taxonomy" id="329885"/>
    <lineage>
        <taxon>Eukaryota</taxon>
        <taxon>Fungi</taxon>
        <taxon>Dikarya</taxon>
        <taxon>Ascomycota</taxon>
        <taxon>Pezizomycotina</taxon>
        <taxon>Dothideomycetes</taxon>
        <taxon>Dothideomycetidae</taxon>
        <taxon>Mycosphaerellales</taxon>
        <taxon>Teratosphaeriaceae</taxon>
        <taxon>Friedmanniomyces</taxon>
    </lineage>
</organism>
<feature type="domain" description="Sld7 C-terminal" evidence="2">
    <location>
        <begin position="291"/>
        <end position="390"/>
    </location>
</feature>
<name>A0AAN6J741_9PEZI</name>
<comment type="caution">
    <text evidence="3">The sequence shown here is derived from an EMBL/GenBank/DDBJ whole genome shotgun (WGS) entry which is preliminary data.</text>
</comment>
<dbReference type="Proteomes" id="UP001168146">
    <property type="component" value="Unassembled WGS sequence"/>
</dbReference>
<evidence type="ECO:0000259" key="2">
    <source>
        <dbReference type="Pfam" id="PF18596"/>
    </source>
</evidence>
<evidence type="ECO:0000313" key="4">
    <source>
        <dbReference type="Proteomes" id="UP001168146"/>
    </source>
</evidence>
<dbReference type="Pfam" id="PF18596">
    <property type="entry name" value="Sld7_C"/>
    <property type="match status" value="1"/>
</dbReference>
<gene>
    <name evidence="3" type="ORF">LTR82_014824</name>
</gene>
<proteinExistence type="predicted"/>
<dbReference type="AlphaFoldDB" id="A0AAN6J741"/>
<sequence>MGYIRRKQERQRASVTLSTDTDTSTTLGCGKGPLRFLSVVEVSRIPLYLVVGSHLHVTSSRPDTERFFSRYLLASHNATPQWWQNATPDSPLGVLAAVDDSQLGAREGKPQVTEILFYASRDPQPAQSPQTSPIPLFSVRALLLSSDLLVRVAEPTSPSSPKEYEEETDGIFLPLPTSATVEIINEPPVRKRKSVTETFDDAAERRKKARRKGGEGVAAAAAVKTESSIPTLKHRRTVSISDSQANPLGIRPLSRSPSVASSRPTTAGAAKHSSLSRVQSISGTSTEDSVEDKNKSVISRVVMAGMRLYGLTQSKKPRLRASSTALSPAIEGCLEPDVADQRRDEEYKLMYHQVFKGTCFAYREHMTDSLLQPHAEALRGTVDGLLDIFCNDPLKGGLPGLTDKLTPGGRKAFGAGEPKECNGTVIGLVN</sequence>
<dbReference type="EMBL" id="JASUXU010000076">
    <property type="protein sequence ID" value="KAK0310297.1"/>
    <property type="molecule type" value="Genomic_DNA"/>
</dbReference>
<evidence type="ECO:0000256" key="1">
    <source>
        <dbReference type="SAM" id="MobiDB-lite"/>
    </source>
</evidence>
<evidence type="ECO:0000313" key="3">
    <source>
        <dbReference type="EMBL" id="KAK0310297.1"/>
    </source>
</evidence>
<feature type="compositionally biased region" description="Polar residues" evidence="1">
    <location>
        <begin position="273"/>
        <end position="287"/>
    </location>
</feature>